<evidence type="ECO:0008006" key="4">
    <source>
        <dbReference type="Google" id="ProtNLM"/>
    </source>
</evidence>
<evidence type="ECO:0000256" key="1">
    <source>
        <dbReference type="SAM" id="SignalP"/>
    </source>
</evidence>
<dbReference type="SUPFAM" id="SSF55486">
    <property type="entry name" value="Metalloproteases ('zincins'), catalytic domain"/>
    <property type="match status" value="1"/>
</dbReference>
<dbReference type="GO" id="GO:0008237">
    <property type="term" value="F:metallopeptidase activity"/>
    <property type="evidence" value="ECO:0007669"/>
    <property type="project" value="InterPro"/>
</dbReference>
<evidence type="ECO:0000313" key="3">
    <source>
        <dbReference type="Proteomes" id="UP000054321"/>
    </source>
</evidence>
<feature type="chain" id="PRO_5012497771" description="Lysine-specific metallo-endopeptidase domain-containing protein" evidence="1">
    <location>
        <begin position="16"/>
        <end position="416"/>
    </location>
</feature>
<gene>
    <name evidence="2" type="ORF">OIDMADRAFT_55916</name>
</gene>
<dbReference type="EMBL" id="KN832878">
    <property type="protein sequence ID" value="KIN00028.1"/>
    <property type="molecule type" value="Genomic_DNA"/>
</dbReference>
<reference evidence="2 3" key="1">
    <citation type="submission" date="2014-04" db="EMBL/GenBank/DDBJ databases">
        <authorList>
            <consortium name="DOE Joint Genome Institute"/>
            <person name="Kuo A."/>
            <person name="Martino E."/>
            <person name="Perotto S."/>
            <person name="Kohler A."/>
            <person name="Nagy L.G."/>
            <person name="Floudas D."/>
            <person name="Copeland A."/>
            <person name="Barry K.W."/>
            <person name="Cichocki N."/>
            <person name="Veneault-Fourrey C."/>
            <person name="LaButti K."/>
            <person name="Lindquist E.A."/>
            <person name="Lipzen A."/>
            <person name="Lundell T."/>
            <person name="Morin E."/>
            <person name="Murat C."/>
            <person name="Sun H."/>
            <person name="Tunlid A."/>
            <person name="Henrissat B."/>
            <person name="Grigoriev I.V."/>
            <person name="Hibbett D.S."/>
            <person name="Martin F."/>
            <person name="Nordberg H.P."/>
            <person name="Cantor M.N."/>
            <person name="Hua S.X."/>
        </authorList>
    </citation>
    <scope>NUCLEOTIDE SEQUENCE [LARGE SCALE GENOMIC DNA]</scope>
    <source>
        <strain evidence="2 3">Zn</strain>
    </source>
</reference>
<protein>
    <recommendedName>
        <fullName evidence="4">Lysine-specific metallo-endopeptidase domain-containing protein</fullName>
    </recommendedName>
</protein>
<name>A0A0C3DDJ1_OIDMZ</name>
<keyword evidence="1" id="KW-0732">Signal</keyword>
<organism evidence="2 3">
    <name type="scientific">Oidiodendron maius (strain Zn)</name>
    <dbReference type="NCBI Taxonomy" id="913774"/>
    <lineage>
        <taxon>Eukaryota</taxon>
        <taxon>Fungi</taxon>
        <taxon>Dikarya</taxon>
        <taxon>Ascomycota</taxon>
        <taxon>Pezizomycotina</taxon>
        <taxon>Leotiomycetes</taxon>
        <taxon>Leotiomycetes incertae sedis</taxon>
        <taxon>Myxotrichaceae</taxon>
        <taxon>Oidiodendron</taxon>
    </lineage>
</organism>
<evidence type="ECO:0000313" key="2">
    <source>
        <dbReference type="EMBL" id="KIN00028.1"/>
    </source>
</evidence>
<dbReference type="InterPro" id="IPR024079">
    <property type="entry name" value="MetalloPept_cat_dom_sf"/>
</dbReference>
<feature type="signal peptide" evidence="1">
    <location>
        <begin position="1"/>
        <end position="15"/>
    </location>
</feature>
<dbReference type="Proteomes" id="UP000054321">
    <property type="component" value="Unassembled WGS sequence"/>
</dbReference>
<accession>A0A0C3DDJ1</accession>
<keyword evidence="3" id="KW-1185">Reference proteome</keyword>
<dbReference type="Gene3D" id="3.40.390.10">
    <property type="entry name" value="Collagenase (Catalytic Domain)"/>
    <property type="match status" value="1"/>
</dbReference>
<dbReference type="OrthoDB" id="4306934at2759"/>
<reference evidence="3" key="2">
    <citation type="submission" date="2015-01" db="EMBL/GenBank/DDBJ databases">
        <title>Evolutionary Origins and Diversification of the Mycorrhizal Mutualists.</title>
        <authorList>
            <consortium name="DOE Joint Genome Institute"/>
            <consortium name="Mycorrhizal Genomics Consortium"/>
            <person name="Kohler A."/>
            <person name="Kuo A."/>
            <person name="Nagy L.G."/>
            <person name="Floudas D."/>
            <person name="Copeland A."/>
            <person name="Barry K.W."/>
            <person name="Cichocki N."/>
            <person name="Veneault-Fourrey C."/>
            <person name="LaButti K."/>
            <person name="Lindquist E.A."/>
            <person name="Lipzen A."/>
            <person name="Lundell T."/>
            <person name="Morin E."/>
            <person name="Murat C."/>
            <person name="Riley R."/>
            <person name="Ohm R."/>
            <person name="Sun H."/>
            <person name="Tunlid A."/>
            <person name="Henrissat B."/>
            <person name="Grigoriev I.V."/>
            <person name="Hibbett D.S."/>
            <person name="Martin F."/>
        </authorList>
    </citation>
    <scope>NUCLEOTIDE SEQUENCE [LARGE SCALE GENOMIC DNA]</scope>
    <source>
        <strain evidence="3">Zn</strain>
    </source>
</reference>
<proteinExistence type="predicted"/>
<sequence length="416" mass="45826">MYCRIILLFLSVGSASIVPLAELSTLSEPSLPTEYSQGLEISGLEFSHGANVSGKLSTRALNPHFQNKTFQLVSLKDEDNPVFETTAPPSTIWQGLPGSQWDDSSKDQVVKAWNMAMKLATTSVASLEDLLPGSNNYDAFLHQTVVVDGVCKAMKSDPTRTTNQYLLCYRTFLAANNLAYGQLFGADPENIQLIYDNFVRIVEQTENLDGNGNGVPGADGFIRDNTPIYLTMGPTLIDTKGENICNGKGPSDAATQAAAVVADGTKVFADSTNDVPADAWLIHFCPAFFMLPRMEDGLAMLENGSAQKQWFCNLNNLDSGARALLHEITHLPWVLNTNFGVRERYGFEVATSSRNADSYAWMSVYNFYNSLDFCQGVKYTGKFESPQSCITDVWPNNVAKLVNNQWPSYTKQYKTS</sequence>
<dbReference type="InParanoid" id="A0A0C3DDJ1"/>
<dbReference type="AlphaFoldDB" id="A0A0C3DDJ1"/>
<dbReference type="HOGENOM" id="CLU_660729_0_0_1"/>